<organism evidence="2 3">
    <name type="scientific">Chlamydomonas incerta</name>
    <dbReference type="NCBI Taxonomy" id="51695"/>
    <lineage>
        <taxon>Eukaryota</taxon>
        <taxon>Viridiplantae</taxon>
        <taxon>Chlorophyta</taxon>
        <taxon>core chlorophytes</taxon>
        <taxon>Chlorophyceae</taxon>
        <taxon>CS clade</taxon>
        <taxon>Chlamydomonadales</taxon>
        <taxon>Chlamydomonadaceae</taxon>
        <taxon>Chlamydomonas</taxon>
    </lineage>
</organism>
<evidence type="ECO:0000256" key="1">
    <source>
        <dbReference type="SAM" id="MobiDB-lite"/>
    </source>
</evidence>
<dbReference type="PANTHER" id="PTHR47532">
    <property type="entry name" value="RETINAL-BINDING PROTEIN"/>
    <property type="match status" value="1"/>
</dbReference>
<reference evidence="2" key="1">
    <citation type="journal article" date="2020" name="bioRxiv">
        <title>Comparative genomics of Chlamydomonas.</title>
        <authorList>
            <person name="Craig R.J."/>
            <person name="Hasan A.R."/>
            <person name="Ness R.W."/>
            <person name="Keightley P.D."/>
        </authorList>
    </citation>
    <scope>NUCLEOTIDE SEQUENCE</scope>
    <source>
        <strain evidence="2">SAG 7.73</strain>
    </source>
</reference>
<comment type="caution">
    <text evidence="2">The sequence shown here is derived from an EMBL/GenBank/DDBJ whole genome shotgun (WGS) entry which is preliminary data.</text>
</comment>
<evidence type="ECO:0000313" key="3">
    <source>
        <dbReference type="Proteomes" id="UP000650467"/>
    </source>
</evidence>
<dbReference type="Proteomes" id="UP000650467">
    <property type="component" value="Unassembled WGS sequence"/>
</dbReference>
<feature type="compositionally biased region" description="Polar residues" evidence="1">
    <location>
        <begin position="565"/>
        <end position="574"/>
    </location>
</feature>
<name>A0A835SLK0_CHLIN</name>
<keyword evidence="3" id="KW-1185">Reference proteome</keyword>
<feature type="region of interest" description="Disordered" evidence="1">
    <location>
        <begin position="615"/>
        <end position="641"/>
    </location>
</feature>
<protein>
    <submittedName>
        <fullName evidence="2">Uncharacterized protein</fullName>
    </submittedName>
</protein>
<proteinExistence type="predicted"/>
<accession>A0A835SLK0</accession>
<feature type="region of interest" description="Disordered" evidence="1">
    <location>
        <begin position="472"/>
        <end position="592"/>
    </location>
</feature>
<dbReference type="PANTHER" id="PTHR47532:SF1">
    <property type="entry name" value="RETINAL-BINDING PROTEIN"/>
    <property type="match status" value="1"/>
</dbReference>
<dbReference type="EMBL" id="JAEHOC010000053">
    <property type="protein sequence ID" value="KAG2425703.1"/>
    <property type="molecule type" value="Genomic_DNA"/>
</dbReference>
<feature type="region of interest" description="Disordered" evidence="1">
    <location>
        <begin position="400"/>
        <end position="421"/>
    </location>
</feature>
<gene>
    <name evidence="2" type="ORF">HXX76_013545</name>
</gene>
<dbReference type="OrthoDB" id="1434354at2759"/>
<sequence length="641" mass="65591">MTGASSHASKKQHKQLVPITREFLREFYLKYPLEPVPAAARDSHVAAIEELSRVVTKPGSKVPAEFHMDTPTRIDDCFWRNRMICEELALSISRIKQGLAPTGGPAAAETAAVCDRMQAVLVQAERDVWSVQETNTSSVRQQLKQFIPQDFRGALLERQRVAGEAKYKKQIDDLVKRGGTIRARYDLCLQHQWERRQSLVQLGECSGMYKIVIKWVAGIPQVLLDFAKEINAKLGPMEEQRIKYGPDLYGITTLGLRLTVCLAAWAEAAGGVGKGSAATPAARDAAPHLAAVVEPAVAFYVEHMLRVIKFIGNVFQHSPFILSKEDLEHGGAAAAAAATVGAANGEHAGPEPAAVSATNGAAAVHVTAHSAVANEAAGAAVGAAAAVAVTTTSGAEPAAAHAPIDAGSSDAGAGSSAGVSTSASASAAGLSGAGSLVAPVTPAATPPDAVGRGALLNSNGYIANATAPAAASAPVPAPAPAPQHAQAPPHAESHSGTLPPRPSPLNRHDTPSPTHLLPSPNGRGLVTPEAALLPSPGVHRAHGAAPPTSGGFGRTSANGGRVSLTGDSQCSFTSAPEDAPWHHPESGYHAASSDGGLGIGQLFLGCLGMGSHGRTGAGAGAAPPPPGGDKAGLEQLKPIAE</sequence>
<evidence type="ECO:0000313" key="2">
    <source>
        <dbReference type="EMBL" id="KAG2425703.1"/>
    </source>
</evidence>
<dbReference type="AlphaFoldDB" id="A0A835SLK0"/>